<keyword evidence="3" id="KW-0813">Transport</keyword>
<dbReference type="Pfam" id="PF04628">
    <property type="entry name" value="Sedlin_N"/>
    <property type="match status" value="1"/>
</dbReference>
<evidence type="ECO:0000313" key="5">
    <source>
        <dbReference type="EMBL" id="CAD7463519.1"/>
    </source>
</evidence>
<accession>A0A7R9IS23</accession>
<feature type="compositionally biased region" description="Basic and acidic residues" evidence="4">
    <location>
        <begin position="140"/>
        <end position="149"/>
    </location>
</feature>
<dbReference type="AlphaFoldDB" id="A0A7R9IS23"/>
<dbReference type="InterPro" id="IPR011012">
    <property type="entry name" value="Longin-like_dom_sf"/>
</dbReference>
<reference evidence="5" key="1">
    <citation type="submission" date="2020-11" db="EMBL/GenBank/DDBJ databases">
        <authorList>
            <person name="Tran Van P."/>
        </authorList>
    </citation>
    <scope>NUCLEOTIDE SEQUENCE</scope>
</reference>
<evidence type="ECO:0008006" key="6">
    <source>
        <dbReference type="Google" id="ProtNLM"/>
    </source>
</evidence>
<dbReference type="EMBL" id="OE008251">
    <property type="protein sequence ID" value="CAD7463519.1"/>
    <property type="molecule type" value="Genomic_DNA"/>
</dbReference>
<dbReference type="GO" id="GO:0006888">
    <property type="term" value="P:endoplasmic reticulum to Golgi vesicle-mediated transport"/>
    <property type="evidence" value="ECO:0007669"/>
    <property type="project" value="InterPro"/>
</dbReference>
<organism evidence="5">
    <name type="scientific">Timema tahoe</name>
    <dbReference type="NCBI Taxonomy" id="61484"/>
    <lineage>
        <taxon>Eukaryota</taxon>
        <taxon>Metazoa</taxon>
        <taxon>Ecdysozoa</taxon>
        <taxon>Arthropoda</taxon>
        <taxon>Hexapoda</taxon>
        <taxon>Insecta</taxon>
        <taxon>Pterygota</taxon>
        <taxon>Neoptera</taxon>
        <taxon>Polyneoptera</taxon>
        <taxon>Phasmatodea</taxon>
        <taxon>Timematodea</taxon>
        <taxon>Timematoidea</taxon>
        <taxon>Timematidae</taxon>
        <taxon>Timema</taxon>
    </lineage>
</organism>
<proteinExistence type="inferred from homology"/>
<gene>
    <name evidence="5" type="ORF">TTEB3V08_LOCUS11401</name>
</gene>
<evidence type="ECO:0000256" key="1">
    <source>
        <dbReference type="ARBA" id="ARBA00004556"/>
    </source>
</evidence>
<keyword evidence="3" id="KW-0931">ER-Golgi transport</keyword>
<protein>
    <recommendedName>
        <fullName evidence="6">Trafficking protein particle complex subunit 2</fullName>
    </recommendedName>
</protein>
<dbReference type="CDD" id="cd14825">
    <property type="entry name" value="TRAPPC2_sedlin"/>
    <property type="match status" value="1"/>
</dbReference>
<dbReference type="InterPro" id="IPR006722">
    <property type="entry name" value="Sedlin"/>
</dbReference>
<feature type="region of interest" description="Disordered" evidence="4">
    <location>
        <begin position="129"/>
        <end position="181"/>
    </location>
</feature>
<sequence>MEYAPTNKEPKVESYYFSQKEDHRHLNQFIAHAALDLVDEHMWKSNNMYLKSVDKFNQWFVSAFVTASHARFIMVHDAKNEDGIKNFFMEMYETYIKVGKRSIGQANSTENTQLKFALPVILCKQVHQSPRTHGTLPRTMSEHQSRTGDKPCLQSARAKISPEGQQSNPPTTENTTNNSDG</sequence>
<evidence type="ECO:0000256" key="2">
    <source>
        <dbReference type="ARBA" id="ARBA00006626"/>
    </source>
</evidence>
<name>A0A7R9IS23_9NEOP</name>
<dbReference type="PANTHER" id="PTHR12403">
    <property type="entry name" value="TRAFFICKING PROTEIN PARTICLE COMPLEX SUBUNIT 2"/>
    <property type="match status" value="1"/>
</dbReference>
<evidence type="ECO:0000256" key="4">
    <source>
        <dbReference type="SAM" id="MobiDB-lite"/>
    </source>
</evidence>
<feature type="compositionally biased region" description="Low complexity" evidence="4">
    <location>
        <begin position="168"/>
        <end position="181"/>
    </location>
</feature>
<dbReference type="SUPFAM" id="SSF64356">
    <property type="entry name" value="SNARE-like"/>
    <property type="match status" value="1"/>
</dbReference>
<dbReference type="Gene3D" id="3.30.450.70">
    <property type="match status" value="1"/>
</dbReference>
<evidence type="ECO:0000256" key="3">
    <source>
        <dbReference type="ARBA" id="ARBA00022892"/>
    </source>
</evidence>
<comment type="subcellular location">
    <subcellularLocation>
        <location evidence="1">Cytoplasm</location>
        <location evidence="1">Perinuclear region</location>
    </subcellularLocation>
</comment>
<comment type="similarity">
    <text evidence="2">Belongs to the TRAPP small subunits family. Sedlin subfamily.</text>
</comment>
<dbReference type="GO" id="GO:0048471">
    <property type="term" value="C:perinuclear region of cytoplasm"/>
    <property type="evidence" value="ECO:0007669"/>
    <property type="project" value="UniProtKB-SubCell"/>
</dbReference>